<comment type="caution">
    <text evidence="1">The sequence shown here is derived from an EMBL/GenBank/DDBJ whole genome shotgun (WGS) entry which is preliminary data.</text>
</comment>
<reference evidence="1" key="1">
    <citation type="journal article" date="2023" name="Plant Biotechnol. J.">
        <title>Chromosome-level wild Hevea brasiliensis genome provides new tools for genomic-assisted breeding and valuable loci to elevate rubber yield.</title>
        <authorList>
            <person name="Cheng H."/>
            <person name="Song X."/>
            <person name="Hu Y."/>
            <person name="Wu T."/>
            <person name="Yang Q."/>
            <person name="An Z."/>
            <person name="Feng S."/>
            <person name="Deng Z."/>
            <person name="Wu W."/>
            <person name="Zeng X."/>
            <person name="Tu M."/>
            <person name="Wang X."/>
            <person name="Huang H."/>
        </authorList>
    </citation>
    <scope>NUCLEOTIDE SEQUENCE</scope>
    <source>
        <strain evidence="1">MT/VB/25A 57/8</strain>
    </source>
</reference>
<proteinExistence type="predicted"/>
<accession>A0ABQ9MUN3</accession>
<evidence type="ECO:0000313" key="1">
    <source>
        <dbReference type="EMBL" id="KAJ9183821.1"/>
    </source>
</evidence>
<evidence type="ECO:0000313" key="2">
    <source>
        <dbReference type="Proteomes" id="UP001174677"/>
    </source>
</evidence>
<organism evidence="1 2">
    <name type="scientific">Hevea brasiliensis</name>
    <name type="common">Para rubber tree</name>
    <name type="synonym">Siphonia brasiliensis</name>
    <dbReference type="NCBI Taxonomy" id="3981"/>
    <lineage>
        <taxon>Eukaryota</taxon>
        <taxon>Viridiplantae</taxon>
        <taxon>Streptophyta</taxon>
        <taxon>Embryophyta</taxon>
        <taxon>Tracheophyta</taxon>
        <taxon>Spermatophyta</taxon>
        <taxon>Magnoliopsida</taxon>
        <taxon>eudicotyledons</taxon>
        <taxon>Gunneridae</taxon>
        <taxon>Pentapetalae</taxon>
        <taxon>rosids</taxon>
        <taxon>fabids</taxon>
        <taxon>Malpighiales</taxon>
        <taxon>Euphorbiaceae</taxon>
        <taxon>Crotonoideae</taxon>
        <taxon>Micrandreae</taxon>
        <taxon>Hevea</taxon>
    </lineage>
</organism>
<dbReference type="EMBL" id="JARPOI010000004">
    <property type="protein sequence ID" value="KAJ9183821.1"/>
    <property type="molecule type" value="Genomic_DNA"/>
</dbReference>
<protein>
    <submittedName>
        <fullName evidence="1">Uncharacterized protein</fullName>
    </submittedName>
</protein>
<dbReference type="Proteomes" id="UP001174677">
    <property type="component" value="Chromosome 4"/>
</dbReference>
<gene>
    <name evidence="1" type="ORF">P3X46_007628</name>
</gene>
<dbReference type="PANTHER" id="PTHR48221:SF2">
    <property type="entry name" value="ACYL-COA SYNTHETASE FAMILY PROTEIN"/>
    <property type="match status" value="1"/>
</dbReference>
<name>A0ABQ9MUN3_HEVBR</name>
<keyword evidence="2" id="KW-1185">Reference proteome</keyword>
<dbReference type="PANTHER" id="PTHR48221">
    <property type="entry name" value="ACYL-COA SYNTHETASE FAMILY PROTEIN"/>
    <property type="match status" value="1"/>
</dbReference>
<sequence>MATFPEITDLFCKLAFHLQTLTHTSPTHYQDKEQEHSSSVDLSISNLNQYLNLNDNTGVRVLDTALSLMCFAAPQVFDSVVEYSVKTIVSVLSSSISCKVLPFEKEEILRIGSSISQRDCLEFIEVVNDVVSKLDQHGLSSGLLSYTAARVAVSASCCRYLVPSMHVLDVKSIDRRSTAISNLLCCWPSNFSLDGHEIPLRLLSWYLDPLTLKHDISSILQENMRRPFLTLSKEFYERMEWRSILLCLVLSPIMFIHTRALLHDWFMLTDLGSLLELLIELVSMILDVISRPIWWGIPLELGTKLPFSNAYFPNKDHLLRTLSGPVSSSSFQQLVHVTSKSVSLVRKQFGPISESSALKVASVDPKSVWALAICFPDWFYFASVLLFSNNCFQNNFQLECTIEVPNFGQTSDMEQPVASAARFIAWILSPKNKTNQDLLFESLNQVSECWSLKQIDSGTRERGVVDYWKKLKKPECFDSKEGFSHGNKYGCQAIGLWLKEFQRMMKYGVESTDNSSNREAESYNFVLQNSMLFRRIPLGILIGCPSYVKEDGFELLLHYAATGRMLHFVSNNARMNHVDEFNEKEAVAGACLVFTLTDIVERMSASLLENEKSALDIICQVKLGASRYLIKCIERLIELNIIEDGNVMQVDLHGRLERWQHQGQEMLKLDRDLDDAIKCLSRKLSLL</sequence>